<sequence>MKRIIKEQVKAQTSKIMTKVKKYVTKTLGAEVSDVQKNLYKALLKAYNFDKDLISSYGEVVTLKRGRDDQDKDEELSAGSNHGSKPQRSGKEESSKEATQKESKSTSSSKGTTRSLPKSSGKSVQEDEHDPRVDDLEEPLHQEFDIGNDDVSPIREATDVDERLWNPSGSQTPDREWNQTKTLNIQHLTQDLLTGPTYDLIKGTCKSVVELEYHLEEGKLMNLNVDEWFTLNVALGMYTRRIVIQERVEDLQLEVESYQKKINLTKPDTYRSYINKKTPYTTYHDIQSIIYQDDMIRNCLMRTDELYKFSDGTLNHVRTSLNDIATGIQMEYLLKRKWSKQDKQRTRVMIKAIGKKLKDRRLMRCLEKFVGGRPYRGDLRLLQRTI</sequence>
<keyword evidence="3" id="KW-1185">Reference proteome</keyword>
<dbReference type="Proteomes" id="UP001151760">
    <property type="component" value="Unassembled WGS sequence"/>
</dbReference>
<accession>A0ABQ5E0P7</accession>
<proteinExistence type="predicted"/>
<evidence type="ECO:0000313" key="3">
    <source>
        <dbReference type="Proteomes" id="UP001151760"/>
    </source>
</evidence>
<dbReference type="EMBL" id="BQNB010015849">
    <property type="protein sequence ID" value="GJT44858.1"/>
    <property type="molecule type" value="Genomic_DNA"/>
</dbReference>
<feature type="region of interest" description="Disordered" evidence="1">
    <location>
        <begin position="64"/>
        <end position="153"/>
    </location>
</feature>
<comment type="caution">
    <text evidence="2">The sequence shown here is derived from an EMBL/GenBank/DDBJ whole genome shotgun (WGS) entry which is preliminary data.</text>
</comment>
<name>A0ABQ5E0P7_9ASTR</name>
<reference evidence="2" key="1">
    <citation type="journal article" date="2022" name="Int. J. Mol. Sci.">
        <title>Draft Genome of Tanacetum Coccineum: Genomic Comparison of Closely Related Tanacetum-Family Plants.</title>
        <authorList>
            <person name="Yamashiro T."/>
            <person name="Shiraishi A."/>
            <person name="Nakayama K."/>
            <person name="Satake H."/>
        </authorList>
    </citation>
    <scope>NUCLEOTIDE SEQUENCE</scope>
</reference>
<gene>
    <name evidence="2" type="ORF">Tco_0953573</name>
</gene>
<protein>
    <submittedName>
        <fullName evidence="2">Uncharacterized protein</fullName>
    </submittedName>
</protein>
<feature type="compositionally biased region" description="Low complexity" evidence="1">
    <location>
        <begin position="105"/>
        <end position="115"/>
    </location>
</feature>
<evidence type="ECO:0000256" key="1">
    <source>
        <dbReference type="SAM" id="MobiDB-lite"/>
    </source>
</evidence>
<organism evidence="2 3">
    <name type="scientific">Tanacetum coccineum</name>
    <dbReference type="NCBI Taxonomy" id="301880"/>
    <lineage>
        <taxon>Eukaryota</taxon>
        <taxon>Viridiplantae</taxon>
        <taxon>Streptophyta</taxon>
        <taxon>Embryophyta</taxon>
        <taxon>Tracheophyta</taxon>
        <taxon>Spermatophyta</taxon>
        <taxon>Magnoliopsida</taxon>
        <taxon>eudicotyledons</taxon>
        <taxon>Gunneridae</taxon>
        <taxon>Pentapetalae</taxon>
        <taxon>asterids</taxon>
        <taxon>campanulids</taxon>
        <taxon>Asterales</taxon>
        <taxon>Asteraceae</taxon>
        <taxon>Asteroideae</taxon>
        <taxon>Anthemideae</taxon>
        <taxon>Anthemidinae</taxon>
        <taxon>Tanacetum</taxon>
    </lineage>
</organism>
<reference evidence="2" key="2">
    <citation type="submission" date="2022-01" db="EMBL/GenBank/DDBJ databases">
        <authorList>
            <person name="Yamashiro T."/>
            <person name="Shiraishi A."/>
            <person name="Satake H."/>
            <person name="Nakayama K."/>
        </authorList>
    </citation>
    <scope>NUCLEOTIDE SEQUENCE</scope>
</reference>
<feature type="compositionally biased region" description="Basic and acidic residues" evidence="1">
    <location>
        <begin position="124"/>
        <end position="144"/>
    </location>
</feature>
<evidence type="ECO:0000313" key="2">
    <source>
        <dbReference type="EMBL" id="GJT44858.1"/>
    </source>
</evidence>
<feature type="compositionally biased region" description="Basic and acidic residues" evidence="1">
    <location>
        <begin position="89"/>
        <end position="104"/>
    </location>
</feature>
<feature type="compositionally biased region" description="Polar residues" evidence="1">
    <location>
        <begin position="78"/>
        <end position="87"/>
    </location>
</feature>